<organism evidence="2 3">
    <name type="scientific">Roseiarcus fermentans</name>
    <dbReference type="NCBI Taxonomy" id="1473586"/>
    <lineage>
        <taxon>Bacteria</taxon>
        <taxon>Pseudomonadati</taxon>
        <taxon>Pseudomonadota</taxon>
        <taxon>Alphaproteobacteria</taxon>
        <taxon>Hyphomicrobiales</taxon>
        <taxon>Roseiarcaceae</taxon>
        <taxon>Roseiarcus</taxon>
    </lineage>
</organism>
<feature type="region of interest" description="Disordered" evidence="1">
    <location>
        <begin position="21"/>
        <end position="46"/>
    </location>
</feature>
<keyword evidence="3" id="KW-1185">Reference proteome</keyword>
<gene>
    <name evidence="2" type="ORF">DFR50_13012</name>
</gene>
<accession>A0A366EYB6</accession>
<proteinExistence type="predicted"/>
<comment type="caution">
    <text evidence="2">The sequence shown here is derived from an EMBL/GenBank/DDBJ whole genome shotgun (WGS) entry which is preliminary data.</text>
</comment>
<dbReference type="Proteomes" id="UP000253529">
    <property type="component" value="Unassembled WGS sequence"/>
</dbReference>
<dbReference type="RefSeq" id="WP_113891526.1">
    <property type="nucleotide sequence ID" value="NZ_QNRK01000030.1"/>
</dbReference>
<evidence type="ECO:0000313" key="2">
    <source>
        <dbReference type="EMBL" id="RBP06455.1"/>
    </source>
</evidence>
<evidence type="ECO:0000313" key="3">
    <source>
        <dbReference type="Proteomes" id="UP000253529"/>
    </source>
</evidence>
<dbReference type="OrthoDB" id="8162729at2"/>
<evidence type="ECO:0000256" key="1">
    <source>
        <dbReference type="SAM" id="MobiDB-lite"/>
    </source>
</evidence>
<sequence>MTKPAEDDRQPEALATFAAAARNEGRKPADLGLTATPETEGKPGDLAAEEQDATDILNAGATGDTEKKDAAIARRVEADKRAG</sequence>
<protein>
    <submittedName>
        <fullName evidence="2">Uncharacterized protein</fullName>
    </submittedName>
</protein>
<name>A0A366EYB6_9HYPH</name>
<reference evidence="2 3" key="1">
    <citation type="submission" date="2018-06" db="EMBL/GenBank/DDBJ databases">
        <title>Genomic Encyclopedia of Type Strains, Phase IV (KMG-IV): sequencing the most valuable type-strain genomes for metagenomic binning, comparative biology and taxonomic classification.</title>
        <authorList>
            <person name="Goeker M."/>
        </authorList>
    </citation>
    <scope>NUCLEOTIDE SEQUENCE [LARGE SCALE GENOMIC DNA]</scope>
    <source>
        <strain evidence="2 3">DSM 24875</strain>
    </source>
</reference>
<dbReference type="AlphaFoldDB" id="A0A366EYB6"/>
<dbReference type="EMBL" id="QNRK01000030">
    <property type="protein sequence ID" value="RBP06455.1"/>
    <property type="molecule type" value="Genomic_DNA"/>
</dbReference>